<accession>A0A6A3D510</accession>
<dbReference type="Proteomes" id="UP000429523">
    <property type="component" value="Unassembled WGS sequence"/>
</dbReference>
<comment type="caution">
    <text evidence="1">The sequence shown here is derived from an EMBL/GenBank/DDBJ whole genome shotgun (WGS) entry which is preliminary data.</text>
</comment>
<proteinExistence type="predicted"/>
<gene>
    <name evidence="1" type="ORF">PF009_g33125</name>
</gene>
<reference evidence="1 2" key="1">
    <citation type="submission" date="2018-08" db="EMBL/GenBank/DDBJ databases">
        <title>Genomic investigation of the strawberry pathogen Phytophthora fragariae indicates pathogenicity is determined by transcriptional variation in three key races.</title>
        <authorList>
            <person name="Adams T.M."/>
            <person name="Armitage A.D."/>
            <person name="Sobczyk M.K."/>
            <person name="Bates H.J."/>
            <person name="Dunwell J.M."/>
            <person name="Nellist C.F."/>
            <person name="Harrison R.J."/>
        </authorList>
    </citation>
    <scope>NUCLEOTIDE SEQUENCE [LARGE SCALE GENOMIC DNA]</scope>
    <source>
        <strain evidence="1 2">NOV-9</strain>
    </source>
</reference>
<dbReference type="EMBL" id="QXGF01009865">
    <property type="protein sequence ID" value="KAE8916552.1"/>
    <property type="molecule type" value="Genomic_DNA"/>
</dbReference>
<name>A0A6A3D510_9STRA</name>
<organism evidence="1 2">
    <name type="scientific">Phytophthora fragariae</name>
    <dbReference type="NCBI Taxonomy" id="53985"/>
    <lineage>
        <taxon>Eukaryota</taxon>
        <taxon>Sar</taxon>
        <taxon>Stramenopiles</taxon>
        <taxon>Oomycota</taxon>
        <taxon>Peronosporomycetes</taxon>
        <taxon>Peronosporales</taxon>
        <taxon>Peronosporaceae</taxon>
        <taxon>Phytophthora</taxon>
    </lineage>
</organism>
<evidence type="ECO:0000313" key="1">
    <source>
        <dbReference type="EMBL" id="KAE8916552.1"/>
    </source>
</evidence>
<evidence type="ECO:0000313" key="2">
    <source>
        <dbReference type="Proteomes" id="UP000429523"/>
    </source>
</evidence>
<dbReference type="AlphaFoldDB" id="A0A6A3D510"/>
<protein>
    <submittedName>
        <fullName evidence="1">Uncharacterized protein</fullName>
    </submittedName>
</protein>
<sequence>MAEQAVKESRVGSLKTVGVVDGRDQADTPEQENDNWGYFDNLVVRYLDLARVRRD</sequence>